<dbReference type="InterPro" id="IPR006938">
    <property type="entry name" value="DUF624"/>
</dbReference>
<feature type="transmembrane region" description="Helical" evidence="1">
    <location>
        <begin position="79"/>
        <end position="97"/>
    </location>
</feature>
<accession>A0A1I4N001</accession>
<keyword evidence="1" id="KW-0812">Transmembrane</keyword>
<keyword evidence="1" id="KW-1133">Transmembrane helix</keyword>
<feature type="transmembrane region" description="Helical" evidence="1">
    <location>
        <begin position="145"/>
        <end position="167"/>
    </location>
</feature>
<proteinExistence type="predicted"/>
<feature type="transmembrane region" description="Helical" evidence="1">
    <location>
        <begin position="109"/>
        <end position="133"/>
    </location>
</feature>
<dbReference type="EMBL" id="FOTR01000007">
    <property type="protein sequence ID" value="SFM08685.1"/>
    <property type="molecule type" value="Genomic_DNA"/>
</dbReference>
<feature type="transmembrane region" description="Helical" evidence="1">
    <location>
        <begin position="20"/>
        <end position="49"/>
    </location>
</feature>
<evidence type="ECO:0000256" key="1">
    <source>
        <dbReference type="SAM" id="Phobius"/>
    </source>
</evidence>
<dbReference type="AlphaFoldDB" id="A0A1I4N001"/>
<dbReference type="Proteomes" id="UP000198565">
    <property type="component" value="Unassembled WGS sequence"/>
</dbReference>
<name>A0A1I4N001_9BACI</name>
<keyword evidence="1" id="KW-0472">Membrane</keyword>
<dbReference type="Pfam" id="PF04854">
    <property type="entry name" value="DUF624"/>
    <property type="match status" value="1"/>
</dbReference>
<dbReference type="OrthoDB" id="2182676at2"/>
<gene>
    <name evidence="2" type="ORF">SAMN04487943_107219</name>
</gene>
<sequence>MTGLPEWYMRFGNWILKLLILNILWFMFTLLGLVIFGLFPATVALFAVIRKLVMQKDDDVPIFQLFWSTYKSDFVKSNCLGIVVLIIGTILFADIYILKQLDPGIMNQFLLIIVFLLIVVYMALFTYIFPVFVHYDTNILGYFKYTIILIIGRPFHTIFMMVSIVALMYVLRWMPGLIPVCGFSIFAFLVMKISSMSLPRMNNNEV</sequence>
<feature type="transmembrane region" description="Helical" evidence="1">
    <location>
        <begin position="173"/>
        <end position="191"/>
    </location>
</feature>
<keyword evidence="3" id="KW-1185">Reference proteome</keyword>
<protein>
    <submittedName>
        <fullName evidence="2">Uncharacterized membrane protein YesL</fullName>
    </submittedName>
</protein>
<evidence type="ECO:0000313" key="2">
    <source>
        <dbReference type="EMBL" id="SFM08685.1"/>
    </source>
</evidence>
<evidence type="ECO:0000313" key="3">
    <source>
        <dbReference type="Proteomes" id="UP000198565"/>
    </source>
</evidence>
<organism evidence="2 3">
    <name type="scientific">Gracilibacillus orientalis</name>
    <dbReference type="NCBI Taxonomy" id="334253"/>
    <lineage>
        <taxon>Bacteria</taxon>
        <taxon>Bacillati</taxon>
        <taxon>Bacillota</taxon>
        <taxon>Bacilli</taxon>
        <taxon>Bacillales</taxon>
        <taxon>Bacillaceae</taxon>
        <taxon>Gracilibacillus</taxon>
    </lineage>
</organism>
<dbReference type="RefSeq" id="WP_091484288.1">
    <property type="nucleotide sequence ID" value="NZ_FOTR01000007.1"/>
</dbReference>
<reference evidence="3" key="1">
    <citation type="submission" date="2016-10" db="EMBL/GenBank/DDBJ databases">
        <authorList>
            <person name="Varghese N."/>
            <person name="Submissions S."/>
        </authorList>
    </citation>
    <scope>NUCLEOTIDE SEQUENCE [LARGE SCALE GENOMIC DNA]</scope>
    <source>
        <strain evidence="3">CGMCC 1.4250</strain>
    </source>
</reference>
<dbReference type="STRING" id="334253.SAMN04487943_107219"/>